<feature type="compositionally biased region" description="Polar residues" evidence="3">
    <location>
        <begin position="864"/>
        <end position="884"/>
    </location>
</feature>
<dbReference type="InterPro" id="IPR000504">
    <property type="entry name" value="RRM_dom"/>
</dbReference>
<proteinExistence type="predicted"/>
<feature type="compositionally biased region" description="Low complexity" evidence="3">
    <location>
        <begin position="11"/>
        <end position="33"/>
    </location>
</feature>
<dbReference type="EMBL" id="RRYP01000612">
    <property type="protein sequence ID" value="TNV87135.1"/>
    <property type="molecule type" value="Genomic_DNA"/>
</dbReference>
<feature type="compositionally biased region" description="Polar residues" evidence="3">
    <location>
        <begin position="258"/>
        <end position="275"/>
    </location>
</feature>
<keyword evidence="1 2" id="KW-0694">RNA-binding</keyword>
<feature type="region of interest" description="Disordered" evidence="3">
    <location>
        <begin position="163"/>
        <end position="286"/>
    </location>
</feature>
<dbReference type="GO" id="GO:0003729">
    <property type="term" value="F:mRNA binding"/>
    <property type="evidence" value="ECO:0007669"/>
    <property type="project" value="TreeGrafter"/>
</dbReference>
<dbReference type="CDD" id="cd00590">
    <property type="entry name" value="RRM_SF"/>
    <property type="match status" value="2"/>
</dbReference>
<dbReference type="InterPro" id="IPR050502">
    <property type="entry name" value="Euk_RNA-bind_prot"/>
</dbReference>
<comment type="caution">
    <text evidence="5">The sequence shown here is derived from an EMBL/GenBank/DDBJ whole genome shotgun (WGS) entry which is preliminary data.</text>
</comment>
<keyword evidence="6" id="KW-1185">Reference proteome</keyword>
<dbReference type="Gene3D" id="3.30.70.330">
    <property type="match status" value="2"/>
</dbReference>
<feature type="region of interest" description="Disordered" evidence="3">
    <location>
        <begin position="861"/>
        <end position="893"/>
    </location>
</feature>
<evidence type="ECO:0000259" key="4">
    <source>
        <dbReference type="PROSITE" id="PS50102"/>
    </source>
</evidence>
<accession>A0A8J8P6S8</accession>
<dbReference type="SUPFAM" id="SSF54928">
    <property type="entry name" value="RNA-binding domain, RBD"/>
    <property type="match status" value="1"/>
</dbReference>
<feature type="compositionally biased region" description="Low complexity" evidence="3">
    <location>
        <begin position="718"/>
        <end position="730"/>
    </location>
</feature>
<dbReference type="PANTHER" id="PTHR48025:SF1">
    <property type="entry name" value="RRM DOMAIN-CONTAINING PROTEIN"/>
    <property type="match status" value="1"/>
</dbReference>
<dbReference type="PANTHER" id="PTHR48025">
    <property type="entry name" value="OS02G0815200 PROTEIN"/>
    <property type="match status" value="1"/>
</dbReference>
<dbReference type="Proteomes" id="UP000785679">
    <property type="component" value="Unassembled WGS sequence"/>
</dbReference>
<feature type="compositionally biased region" description="Basic and acidic residues" evidence="3">
    <location>
        <begin position="178"/>
        <end position="215"/>
    </location>
</feature>
<dbReference type="InterPro" id="IPR012921">
    <property type="entry name" value="SPOC_C"/>
</dbReference>
<reference evidence="5" key="1">
    <citation type="submission" date="2019-06" db="EMBL/GenBank/DDBJ databases">
        <authorList>
            <person name="Zheng W."/>
        </authorList>
    </citation>
    <scope>NUCLEOTIDE SEQUENCE</scope>
    <source>
        <strain evidence="5">QDHG01</strain>
    </source>
</reference>
<feature type="compositionally biased region" description="Low complexity" evidence="3">
    <location>
        <begin position="693"/>
        <end position="708"/>
    </location>
</feature>
<dbReference type="PROSITE" id="PS50102">
    <property type="entry name" value="RRM"/>
    <property type="match status" value="1"/>
</dbReference>
<feature type="compositionally biased region" description="Gly residues" evidence="3">
    <location>
        <begin position="1"/>
        <end position="10"/>
    </location>
</feature>
<feature type="compositionally biased region" description="Low complexity" evidence="3">
    <location>
        <begin position="163"/>
        <end position="177"/>
    </location>
</feature>
<feature type="region of interest" description="Disordered" evidence="3">
    <location>
        <begin position="806"/>
        <end position="847"/>
    </location>
</feature>
<feature type="domain" description="RRM" evidence="4">
    <location>
        <begin position="314"/>
        <end position="393"/>
    </location>
</feature>
<sequence length="1046" mass="117851">MMLSSEGGGSSSSSQQHNQQAMTAAATTDQANTSSGKVTPPPTTNSEGAILNYDERQGGNNSSEKRRDDNGGQQRRFRMYIRDLPCDTSENFIRNEIEEQYSGGKIQEVTFRQRKESGTQGDDGGAQVVKLIYTIVIDGGLREGDRLRDKLIQKHRNWDIQVSEVSSASSGSSGGSVRDNRGGAPRNDKDREREREREKERERERDRHNRRDERKRSRSRSKSKKDSGTRSSNKGGNHLRQSTSSSNERHRKNRRNNDQSYNSSNDKNAFGRTSSNGGGAGINKSDSRDDIVVIQNPSQAQQKQAGGGRSERVRELWVGNLPEHITEKKLYSHFFVYGEIEKIEIVSSNKSSQQTYAFVRFKLISCTSRAYDQTQQNQLEIDGYKLKVQFSDFNKRPEIVGDVPGYDCTYLTCTALFVAFSVNSQLPPQEKVEEVFSRYGKIRAIYMKQTTPNTQWRPHVFVDYYTHEEAKRARDDLYYNDQFGQKRLELGDKSCEVLLAIKKRCKDFQNPVIGPNSGNGQNNAQNSMMQQPHIQIPHIQFGAPNQQQINPLIAMQQQQQQMMNQQAAAGIHGPHPGNMGMNPFMQQMMQQAHQQNPLMAQMMMQAHAASQAQAQAAAAQAQAAQAQQQQQLPSGGGQENEIIKMLLDTPDFKLIAENQPQVAKDLVARIQSDPNNARQIIEHFITELSQGRIPQQQQQSIPPQQQTIFRPSMPPAQTPQQISQPQMQTGQQNFLPNQQVAPQLRPQIIQTPQGPMIVMPGQQPRLIPPQMIPAFMQNPQGMLAALAAQAAQQQQVNPAFRPIVPIPSPMMPSPQVQEHSSITRPDSTPPQLPSAPASAPNAPPASDINDILAMITKNREKSLQEQQTIKRQQSALEESNSQNDRGVIPQKPSKRSVFEEDVIWSGFFTRNKEKRTGSDAYKVSGEHLEQYLPQDLYNLNVSHRTNYEDLDKYPIQGVVVFVSENDTQQRNFNDYIQYFLEKERMGMVYLKNGLMFLVPPCPASLKYFNEDQGSREHANYMVGVFIDQQSAQQQAAKFSMGGGNLR</sequence>
<evidence type="ECO:0000256" key="1">
    <source>
        <dbReference type="ARBA" id="ARBA00022884"/>
    </source>
</evidence>
<dbReference type="SMART" id="SM00360">
    <property type="entry name" value="RRM"/>
    <property type="match status" value="2"/>
</dbReference>
<feature type="compositionally biased region" description="Polar residues" evidence="3">
    <location>
        <begin position="229"/>
        <end position="246"/>
    </location>
</feature>
<evidence type="ECO:0000313" key="5">
    <source>
        <dbReference type="EMBL" id="TNV87135.1"/>
    </source>
</evidence>
<gene>
    <name evidence="5" type="ORF">FGO68_gene1188</name>
</gene>
<name>A0A8J8P6S8_HALGN</name>
<evidence type="ECO:0000256" key="3">
    <source>
        <dbReference type="SAM" id="MobiDB-lite"/>
    </source>
</evidence>
<dbReference type="InterPro" id="IPR012677">
    <property type="entry name" value="Nucleotide-bd_a/b_plait_sf"/>
</dbReference>
<feature type="region of interest" description="Disordered" evidence="3">
    <location>
        <begin position="691"/>
        <end position="730"/>
    </location>
</feature>
<organism evidence="5 6">
    <name type="scientific">Halteria grandinella</name>
    <dbReference type="NCBI Taxonomy" id="5974"/>
    <lineage>
        <taxon>Eukaryota</taxon>
        <taxon>Sar</taxon>
        <taxon>Alveolata</taxon>
        <taxon>Ciliophora</taxon>
        <taxon>Intramacronucleata</taxon>
        <taxon>Spirotrichea</taxon>
        <taxon>Stichotrichia</taxon>
        <taxon>Sporadotrichida</taxon>
        <taxon>Halteriidae</taxon>
        <taxon>Halteria</taxon>
    </lineage>
</organism>
<evidence type="ECO:0000313" key="6">
    <source>
        <dbReference type="Proteomes" id="UP000785679"/>
    </source>
</evidence>
<feature type="compositionally biased region" description="Basic and acidic residues" evidence="3">
    <location>
        <begin position="53"/>
        <end position="70"/>
    </location>
</feature>
<protein>
    <recommendedName>
        <fullName evidence="4">RRM domain-containing protein</fullName>
    </recommendedName>
</protein>
<evidence type="ECO:0000256" key="2">
    <source>
        <dbReference type="PROSITE-ProRule" id="PRU00176"/>
    </source>
</evidence>
<dbReference type="OrthoDB" id="639027at2759"/>
<feature type="compositionally biased region" description="Low complexity" evidence="3">
    <location>
        <begin position="834"/>
        <end position="846"/>
    </location>
</feature>
<dbReference type="Pfam" id="PF07744">
    <property type="entry name" value="SPOC"/>
    <property type="match status" value="1"/>
</dbReference>
<feature type="region of interest" description="Disordered" evidence="3">
    <location>
        <begin position="1"/>
        <end position="76"/>
    </location>
</feature>
<dbReference type="InterPro" id="IPR035979">
    <property type="entry name" value="RBD_domain_sf"/>
</dbReference>
<dbReference type="Pfam" id="PF00076">
    <property type="entry name" value="RRM_1"/>
    <property type="match status" value="2"/>
</dbReference>
<dbReference type="AlphaFoldDB" id="A0A8J8P6S8"/>